<dbReference type="Pfam" id="PF11745">
    <property type="entry name" value="DUF3304"/>
    <property type="match status" value="1"/>
</dbReference>
<evidence type="ECO:0000313" key="1">
    <source>
        <dbReference type="EMBL" id="MUI37713.1"/>
    </source>
</evidence>
<dbReference type="InterPro" id="IPR021733">
    <property type="entry name" value="DUF3304"/>
</dbReference>
<dbReference type="AlphaFoldDB" id="A0A222D7N4"/>
<accession>A0A222D7N4</accession>
<dbReference type="Proteomes" id="UP000433532">
    <property type="component" value="Unassembled WGS sequence"/>
</dbReference>
<dbReference type="EMBL" id="WOAD01000021">
    <property type="protein sequence ID" value="MUI37713.1"/>
    <property type="molecule type" value="Genomic_DNA"/>
</dbReference>
<sequence>MQKLMNLICVGNKKSIGLVVFLGTFFGLVACQAGPEVLSAPVMGYNHTSAAINEFTVNGAGGPNLGPHQGGGGQVCCGVIPKYWVPGLEAIVEWEIDPNPKAELKRDRYGSLDMQDYRRHAKNYTHHKAVVEIPRYERPGPIRVHFLPCNQVRITAAATSPGYPGYPYNYPMVMERVAECPKK</sequence>
<dbReference type="RefSeq" id="WP_071534297.1">
    <property type="nucleotide sequence ID" value="NZ_BBQK01000010.1"/>
</dbReference>
<proteinExistence type="predicted"/>
<organism evidence="1 2">
    <name type="scientific">Pseudomonas aeruginosa</name>
    <dbReference type="NCBI Taxonomy" id="287"/>
    <lineage>
        <taxon>Bacteria</taxon>
        <taxon>Pseudomonadati</taxon>
        <taxon>Pseudomonadota</taxon>
        <taxon>Gammaproteobacteria</taxon>
        <taxon>Pseudomonadales</taxon>
        <taxon>Pseudomonadaceae</taxon>
        <taxon>Pseudomonas</taxon>
    </lineage>
</organism>
<evidence type="ECO:0000313" key="2">
    <source>
        <dbReference type="Proteomes" id="UP000433532"/>
    </source>
</evidence>
<name>A0A222D7N4_PSEAI</name>
<comment type="caution">
    <text evidence="1">The sequence shown here is derived from an EMBL/GenBank/DDBJ whole genome shotgun (WGS) entry which is preliminary data.</text>
</comment>
<gene>
    <name evidence="1" type="ORF">GNQ48_22135</name>
</gene>
<protein>
    <submittedName>
        <fullName evidence="1">DUF3304 domain-containing protein</fullName>
    </submittedName>
</protein>
<reference evidence="1 2" key="1">
    <citation type="submission" date="2019-11" db="EMBL/GenBank/DDBJ databases">
        <title>Genomes of ocular Pseudomonas aeruginosa isolates.</title>
        <authorList>
            <person name="Khan M."/>
            <person name="Rice S.A."/>
            <person name="Willcox M.D.P."/>
            <person name="Stapleton F."/>
        </authorList>
    </citation>
    <scope>NUCLEOTIDE SEQUENCE [LARGE SCALE GENOMIC DNA]</scope>
    <source>
        <strain evidence="1 2">PA221</strain>
    </source>
</reference>
<dbReference type="PROSITE" id="PS51257">
    <property type="entry name" value="PROKAR_LIPOPROTEIN"/>
    <property type="match status" value="1"/>
</dbReference>